<reference evidence="2" key="2">
    <citation type="submission" date="2020-11" db="EMBL/GenBank/DDBJ databases">
        <authorList>
            <consortium name="DOE Joint Genome Institute"/>
            <person name="Kuo A."/>
            <person name="Miyauchi S."/>
            <person name="Kiss E."/>
            <person name="Drula E."/>
            <person name="Kohler A."/>
            <person name="Sanchez-Garcia M."/>
            <person name="Andreopoulos B."/>
            <person name="Barry K.W."/>
            <person name="Bonito G."/>
            <person name="Buee M."/>
            <person name="Carver A."/>
            <person name="Chen C."/>
            <person name="Cichocki N."/>
            <person name="Clum A."/>
            <person name="Culley D."/>
            <person name="Crous P.W."/>
            <person name="Fauchery L."/>
            <person name="Girlanda M."/>
            <person name="Hayes R."/>
            <person name="Keri Z."/>
            <person name="Labutti K."/>
            <person name="Lipzen A."/>
            <person name="Lombard V."/>
            <person name="Magnuson J."/>
            <person name="Maillard F."/>
            <person name="Morin E."/>
            <person name="Murat C."/>
            <person name="Nolan M."/>
            <person name="Ohm R."/>
            <person name="Pangilinan J."/>
            <person name="Pereira M."/>
            <person name="Perotto S."/>
            <person name="Peter M."/>
            <person name="Riley R."/>
            <person name="Sitrit Y."/>
            <person name="Stielow B."/>
            <person name="Szollosi G."/>
            <person name="Zifcakova L."/>
            <person name="Stursova M."/>
            <person name="Spatafora J.W."/>
            <person name="Tedersoo L."/>
            <person name="Vaario L.-M."/>
            <person name="Yamada A."/>
            <person name="Yan M."/>
            <person name="Wang P."/>
            <person name="Xu J."/>
            <person name="Bruns T."/>
            <person name="Baldrian P."/>
            <person name="Vilgalys R."/>
            <person name="Henrissat B."/>
            <person name="Grigoriev I.V."/>
            <person name="Hibbett D."/>
            <person name="Nagy L.G."/>
            <person name="Martin F.M."/>
        </authorList>
    </citation>
    <scope>NUCLEOTIDE SEQUENCE</scope>
    <source>
        <strain evidence="2">UH-Tt-Lm1</strain>
    </source>
</reference>
<feature type="compositionally biased region" description="Low complexity" evidence="1">
    <location>
        <begin position="288"/>
        <end position="299"/>
    </location>
</feature>
<reference evidence="2" key="1">
    <citation type="journal article" date="2020" name="Nat. Commun.">
        <title>Large-scale genome sequencing of mycorrhizal fungi provides insights into the early evolution of symbiotic traits.</title>
        <authorList>
            <person name="Miyauchi S."/>
            <person name="Kiss E."/>
            <person name="Kuo A."/>
            <person name="Drula E."/>
            <person name="Kohler A."/>
            <person name="Sanchez-Garcia M."/>
            <person name="Morin E."/>
            <person name="Andreopoulos B."/>
            <person name="Barry K.W."/>
            <person name="Bonito G."/>
            <person name="Buee M."/>
            <person name="Carver A."/>
            <person name="Chen C."/>
            <person name="Cichocki N."/>
            <person name="Clum A."/>
            <person name="Culley D."/>
            <person name="Crous P.W."/>
            <person name="Fauchery L."/>
            <person name="Girlanda M."/>
            <person name="Hayes R.D."/>
            <person name="Keri Z."/>
            <person name="LaButti K."/>
            <person name="Lipzen A."/>
            <person name="Lombard V."/>
            <person name="Magnuson J."/>
            <person name="Maillard F."/>
            <person name="Murat C."/>
            <person name="Nolan M."/>
            <person name="Ohm R.A."/>
            <person name="Pangilinan J."/>
            <person name="Pereira M.F."/>
            <person name="Perotto S."/>
            <person name="Peter M."/>
            <person name="Pfister S."/>
            <person name="Riley R."/>
            <person name="Sitrit Y."/>
            <person name="Stielow J.B."/>
            <person name="Szollosi G."/>
            <person name="Zifcakova L."/>
            <person name="Stursova M."/>
            <person name="Spatafora J.W."/>
            <person name="Tedersoo L."/>
            <person name="Vaario L.M."/>
            <person name="Yamada A."/>
            <person name="Yan M."/>
            <person name="Wang P."/>
            <person name="Xu J."/>
            <person name="Bruns T."/>
            <person name="Baldrian P."/>
            <person name="Vilgalys R."/>
            <person name="Dunand C."/>
            <person name="Henrissat B."/>
            <person name="Grigoriev I.V."/>
            <person name="Hibbett D."/>
            <person name="Nagy L.G."/>
            <person name="Martin F.M."/>
        </authorList>
    </citation>
    <scope>NUCLEOTIDE SEQUENCE</scope>
    <source>
        <strain evidence="2">UH-Tt-Lm1</strain>
    </source>
</reference>
<feature type="compositionally biased region" description="Low complexity" evidence="1">
    <location>
        <begin position="106"/>
        <end position="126"/>
    </location>
</feature>
<gene>
    <name evidence="2" type="ORF">BJ322DRAFT_1108293</name>
</gene>
<evidence type="ECO:0000313" key="2">
    <source>
        <dbReference type="EMBL" id="KAF9786444.1"/>
    </source>
</evidence>
<keyword evidence="3" id="KW-1185">Reference proteome</keyword>
<dbReference type="Proteomes" id="UP000736335">
    <property type="component" value="Unassembled WGS sequence"/>
</dbReference>
<feature type="compositionally biased region" description="Low complexity" evidence="1">
    <location>
        <begin position="218"/>
        <end position="231"/>
    </location>
</feature>
<accession>A0A9P6L7W6</accession>
<feature type="compositionally biased region" description="Low complexity" evidence="1">
    <location>
        <begin position="201"/>
        <end position="210"/>
    </location>
</feature>
<comment type="caution">
    <text evidence="2">The sequence shown here is derived from an EMBL/GenBank/DDBJ whole genome shotgun (WGS) entry which is preliminary data.</text>
</comment>
<feature type="region of interest" description="Disordered" evidence="1">
    <location>
        <begin position="201"/>
        <end position="320"/>
    </location>
</feature>
<organism evidence="2 3">
    <name type="scientific">Thelephora terrestris</name>
    <dbReference type="NCBI Taxonomy" id="56493"/>
    <lineage>
        <taxon>Eukaryota</taxon>
        <taxon>Fungi</taxon>
        <taxon>Dikarya</taxon>
        <taxon>Basidiomycota</taxon>
        <taxon>Agaricomycotina</taxon>
        <taxon>Agaricomycetes</taxon>
        <taxon>Thelephorales</taxon>
        <taxon>Thelephoraceae</taxon>
        <taxon>Thelephora</taxon>
    </lineage>
</organism>
<proteinExistence type="predicted"/>
<evidence type="ECO:0000256" key="1">
    <source>
        <dbReference type="SAM" id="MobiDB-lite"/>
    </source>
</evidence>
<dbReference type="AlphaFoldDB" id="A0A9P6L7W6"/>
<sequence length="375" mass="39969">MKGCLILNGASPRTSPRPPARKCVSFCGSGSNSSASSDDEQELVEVHVADDWDRSPCEITPKLTYQDLVELHELRNSVANPQNRSNLPRPPQLLNRVPVGLLPLLSETSASPSKPPSKVGSKSTSSVHDACPPKQSPFLRKPCSNVPPNSALTAKFSFLPLLPMEDQSTAGQTTQSSINPQSPATVPNRFEKKFQFVPLFTDESTSSSEPPSDDDHPSPISTPSLTASSSLPSPPGSPSATSSPSLVPHLPTSDYFNLSRPPAGANQNSNRMHSTGVDSSFSKLTLKAPPSASSIPPSSFNIRGGNSQSKEKLDNSGSLGRKGGKRCVVEYININGVDEPFYSYVDDDEPPSPVSKSELARGILPPPNGFLPLYE</sequence>
<dbReference type="EMBL" id="WIUZ02000006">
    <property type="protein sequence ID" value="KAF9786444.1"/>
    <property type="molecule type" value="Genomic_DNA"/>
</dbReference>
<name>A0A9P6L7W6_9AGAM</name>
<feature type="compositionally biased region" description="Polar residues" evidence="1">
    <location>
        <begin position="265"/>
        <end position="283"/>
    </location>
</feature>
<evidence type="ECO:0000313" key="3">
    <source>
        <dbReference type="Proteomes" id="UP000736335"/>
    </source>
</evidence>
<feature type="region of interest" description="Disordered" evidence="1">
    <location>
        <begin position="106"/>
        <end position="144"/>
    </location>
</feature>
<dbReference type="OrthoDB" id="2802795at2759"/>
<feature type="region of interest" description="Disordered" evidence="1">
    <location>
        <begin position="1"/>
        <end position="20"/>
    </location>
</feature>
<feature type="region of interest" description="Disordered" evidence="1">
    <location>
        <begin position="345"/>
        <end position="375"/>
    </location>
</feature>
<protein>
    <submittedName>
        <fullName evidence="2">Uncharacterized protein</fullName>
    </submittedName>
</protein>